<keyword evidence="2" id="KW-1185">Reference proteome</keyword>
<protein>
    <submittedName>
        <fullName evidence="3">Secreted protein</fullName>
    </submittedName>
</protein>
<accession>A0A183K439</accession>
<dbReference type="AlphaFoldDB" id="A0A183K439"/>
<dbReference type="STRING" id="6186.A0A183K439"/>
<reference evidence="1 2" key="2">
    <citation type="submission" date="2018-11" db="EMBL/GenBank/DDBJ databases">
        <authorList>
            <consortium name="Pathogen Informatics"/>
        </authorList>
    </citation>
    <scope>NUCLEOTIDE SEQUENCE [LARGE SCALE GENOMIC DNA]</scope>
    <source>
        <strain evidence="1">Dakar</strain>
        <strain evidence="2">Dakar, Senegal</strain>
    </source>
</reference>
<sequence length="60" mass="6523">MLCSQTASPENIVRLSLALSRSVICQTNSVSGAIMQLAIGLLASVFTDVYKKNRDNHRIS</sequence>
<name>A0A183K439_9TREM</name>
<dbReference type="EMBL" id="UZAK01033402">
    <property type="protein sequence ID" value="VDP36922.1"/>
    <property type="molecule type" value="Genomic_DNA"/>
</dbReference>
<organism evidence="3">
    <name type="scientific">Schistosoma curassoni</name>
    <dbReference type="NCBI Taxonomy" id="6186"/>
    <lineage>
        <taxon>Eukaryota</taxon>
        <taxon>Metazoa</taxon>
        <taxon>Spiralia</taxon>
        <taxon>Lophotrochozoa</taxon>
        <taxon>Platyhelminthes</taxon>
        <taxon>Trematoda</taxon>
        <taxon>Digenea</taxon>
        <taxon>Strigeidida</taxon>
        <taxon>Schistosomatoidea</taxon>
        <taxon>Schistosomatidae</taxon>
        <taxon>Schistosoma</taxon>
    </lineage>
</organism>
<dbReference type="Proteomes" id="UP000279833">
    <property type="component" value="Unassembled WGS sequence"/>
</dbReference>
<evidence type="ECO:0000313" key="1">
    <source>
        <dbReference type="EMBL" id="VDP36922.1"/>
    </source>
</evidence>
<evidence type="ECO:0000313" key="3">
    <source>
        <dbReference type="WBParaSite" id="SCUD_0000975701-mRNA-1"/>
    </source>
</evidence>
<dbReference type="WBParaSite" id="SCUD_0000975701-mRNA-1">
    <property type="protein sequence ID" value="SCUD_0000975701-mRNA-1"/>
    <property type="gene ID" value="SCUD_0000975701"/>
</dbReference>
<gene>
    <name evidence="1" type="ORF">SCUD_LOCUS9757</name>
</gene>
<reference evidence="3" key="1">
    <citation type="submission" date="2016-06" db="UniProtKB">
        <authorList>
            <consortium name="WormBaseParasite"/>
        </authorList>
    </citation>
    <scope>IDENTIFICATION</scope>
</reference>
<proteinExistence type="predicted"/>
<evidence type="ECO:0000313" key="2">
    <source>
        <dbReference type="Proteomes" id="UP000279833"/>
    </source>
</evidence>